<protein>
    <recommendedName>
        <fullName evidence="3">Thioredoxin family protein</fullName>
    </recommendedName>
</protein>
<evidence type="ECO:0000313" key="1">
    <source>
        <dbReference type="EMBL" id="MBI6630077.1"/>
    </source>
</evidence>
<dbReference type="Proteomes" id="UP000613255">
    <property type="component" value="Unassembled WGS sequence"/>
</dbReference>
<keyword evidence="2" id="KW-1185">Reference proteome</keyword>
<dbReference type="AlphaFoldDB" id="A0A934HQX5"/>
<gene>
    <name evidence="1" type="ORF">JAO82_09310</name>
</gene>
<accession>A0A934HQX5</accession>
<reference evidence="1" key="1">
    <citation type="submission" date="2020-12" db="EMBL/GenBank/DDBJ databases">
        <title>Pontibaca salina gen. nov., sp. nov., isolated from marine sediment.</title>
        <authorList>
            <person name="Bo J."/>
            <person name="Wang S."/>
            <person name="Song X."/>
            <person name="Du Z."/>
        </authorList>
    </citation>
    <scope>NUCLEOTIDE SEQUENCE</scope>
    <source>
        <strain evidence="1">S1109L</strain>
    </source>
</reference>
<evidence type="ECO:0000313" key="2">
    <source>
        <dbReference type="Proteomes" id="UP000613255"/>
    </source>
</evidence>
<dbReference type="InterPro" id="IPR036249">
    <property type="entry name" value="Thioredoxin-like_sf"/>
</dbReference>
<organism evidence="1 2">
    <name type="scientific">Pontibaca salina</name>
    <dbReference type="NCBI Taxonomy" id="2795731"/>
    <lineage>
        <taxon>Bacteria</taxon>
        <taxon>Pseudomonadati</taxon>
        <taxon>Pseudomonadota</taxon>
        <taxon>Alphaproteobacteria</taxon>
        <taxon>Rhodobacterales</taxon>
        <taxon>Roseobacteraceae</taxon>
        <taxon>Pontibaca</taxon>
    </lineage>
</organism>
<dbReference type="EMBL" id="JAEIJD010000006">
    <property type="protein sequence ID" value="MBI6630077.1"/>
    <property type="molecule type" value="Genomic_DNA"/>
</dbReference>
<name>A0A934HQX5_9RHOB</name>
<comment type="caution">
    <text evidence="1">The sequence shown here is derived from an EMBL/GenBank/DDBJ whole genome shotgun (WGS) entry which is preliminary data.</text>
</comment>
<sequence>MLRSGQLIITALIAALTVVLILLSKPLQADSAETPDAAAAGAMALIMVEEAGCIWCARWDEEIAPIYPKTPEGQAAPLRRMDIKDTAPKGISFANKLHFTPTFVLLLDGREVGRIEGYPGEDFFWGLLSKMMERAQAQELSG</sequence>
<dbReference type="Gene3D" id="3.40.30.10">
    <property type="entry name" value="Glutaredoxin"/>
    <property type="match status" value="1"/>
</dbReference>
<dbReference type="SUPFAM" id="SSF52833">
    <property type="entry name" value="Thioredoxin-like"/>
    <property type="match status" value="1"/>
</dbReference>
<evidence type="ECO:0008006" key="3">
    <source>
        <dbReference type="Google" id="ProtNLM"/>
    </source>
</evidence>
<proteinExistence type="predicted"/>